<evidence type="ECO:0000256" key="7">
    <source>
        <dbReference type="ARBA" id="ARBA00053047"/>
    </source>
</evidence>
<dbReference type="PANTHER" id="PTHR31283:SF16">
    <property type="entry name" value="CTAG2 LIKE 2"/>
    <property type="match status" value="1"/>
</dbReference>
<dbReference type="PANTHER" id="PTHR31283">
    <property type="entry name" value="EKC/KEOPS COMPLEX SUBUNIT PCC1 FAMILY MEMBER"/>
    <property type="match status" value="1"/>
</dbReference>
<dbReference type="GO" id="GO:0008033">
    <property type="term" value="P:tRNA processing"/>
    <property type="evidence" value="ECO:0007669"/>
    <property type="project" value="UniProtKB-KW"/>
</dbReference>
<evidence type="ECO:0000256" key="5">
    <source>
        <dbReference type="ARBA" id="ARBA00022694"/>
    </source>
</evidence>
<dbReference type="GO" id="GO:0005737">
    <property type="term" value="C:cytoplasm"/>
    <property type="evidence" value="ECO:0007669"/>
    <property type="project" value="UniProtKB-SubCell"/>
</dbReference>
<dbReference type="AlphaFoldDB" id="A0A8J6ALN6"/>
<dbReference type="GO" id="GO:0005634">
    <property type="term" value="C:nucleus"/>
    <property type="evidence" value="ECO:0007669"/>
    <property type="project" value="UniProtKB-SubCell"/>
</dbReference>
<evidence type="ECO:0000256" key="8">
    <source>
        <dbReference type="ARBA" id="ARBA00062157"/>
    </source>
</evidence>
<dbReference type="GO" id="GO:0070525">
    <property type="term" value="P:tRNA threonylcarbamoyladenosine metabolic process"/>
    <property type="evidence" value="ECO:0007669"/>
    <property type="project" value="TreeGrafter"/>
</dbReference>
<evidence type="ECO:0000256" key="3">
    <source>
        <dbReference type="ARBA" id="ARBA00007073"/>
    </source>
</evidence>
<feature type="region of interest" description="Disordered" evidence="10">
    <location>
        <begin position="1"/>
        <end position="74"/>
    </location>
</feature>
<comment type="function">
    <text evidence="7">Component of the EKC/KEOPS complex that is required for the formation of a threonylcarbamoyl group on adenosine at position 37 (t(6)A37) in tRNAs that read codons beginning with adenine. The complex is probably involved in the transfer of the threonylcarbamoyl moiety of threonylcarbamoyl-AMP (TC-AMP) to the N6 group of A37. LAGE3 functions as a dimerization module for the complex.</text>
</comment>
<evidence type="ECO:0000256" key="6">
    <source>
        <dbReference type="ARBA" id="ARBA00023242"/>
    </source>
</evidence>
<comment type="caution">
    <text evidence="11">The sequence shown here is derived from an EMBL/GenBank/DDBJ whole genome shotgun (WGS) entry which is preliminary data.</text>
</comment>
<evidence type="ECO:0000256" key="9">
    <source>
        <dbReference type="ARBA" id="ARBA00076355"/>
    </source>
</evidence>
<keyword evidence="4" id="KW-0963">Cytoplasm</keyword>
<dbReference type="OrthoDB" id="9629153at2759"/>
<protein>
    <recommendedName>
        <fullName evidence="9">L antigen family member 3</fullName>
    </recommendedName>
</protein>
<dbReference type="EMBL" id="JAGFMF010011477">
    <property type="protein sequence ID" value="KAG8521357.1"/>
    <property type="molecule type" value="Genomic_DNA"/>
</dbReference>
<evidence type="ECO:0000256" key="1">
    <source>
        <dbReference type="ARBA" id="ARBA00004123"/>
    </source>
</evidence>
<proteinExistence type="inferred from homology"/>
<comment type="subcellular location">
    <subcellularLocation>
        <location evidence="2">Cytoplasm</location>
    </subcellularLocation>
    <subcellularLocation>
        <location evidence="1">Nucleus</location>
    </subcellularLocation>
</comment>
<evidence type="ECO:0000256" key="2">
    <source>
        <dbReference type="ARBA" id="ARBA00004496"/>
    </source>
</evidence>
<evidence type="ECO:0000256" key="10">
    <source>
        <dbReference type="SAM" id="MobiDB-lite"/>
    </source>
</evidence>
<evidence type="ECO:0000313" key="12">
    <source>
        <dbReference type="Proteomes" id="UP000700334"/>
    </source>
</evidence>
<dbReference type="FunFam" id="3.30.310.50:FF:000005">
    <property type="entry name" value="L antigen family member 3"/>
    <property type="match status" value="1"/>
</dbReference>
<sequence>MRSWCEAALDSQGSAAAMQARDDGADGADGSPGGQRNPGAAESDGGPGGAAVPWGPGGQARPDSEGAAGDATAEPVAAEPVLQGAGPAGDAASAAVEPGGRVLQFTLTVPFRSPLEADMARRSLAPDAPRYLGVVHKELAVHGSSLVVRWTAEDPVLFRISINSFLDQLSLVIRNIRRMGIAACAHPGRGKGPKV</sequence>
<dbReference type="Proteomes" id="UP000700334">
    <property type="component" value="Unassembled WGS sequence"/>
</dbReference>
<keyword evidence="5" id="KW-0819">tRNA processing</keyword>
<organism evidence="11 12">
    <name type="scientific">Galemys pyrenaicus</name>
    <name type="common">Iberian desman</name>
    <name type="synonym">Pyrenean desman</name>
    <dbReference type="NCBI Taxonomy" id="202257"/>
    <lineage>
        <taxon>Eukaryota</taxon>
        <taxon>Metazoa</taxon>
        <taxon>Chordata</taxon>
        <taxon>Craniata</taxon>
        <taxon>Vertebrata</taxon>
        <taxon>Euteleostomi</taxon>
        <taxon>Mammalia</taxon>
        <taxon>Eutheria</taxon>
        <taxon>Laurasiatheria</taxon>
        <taxon>Eulipotyphla</taxon>
        <taxon>Talpidae</taxon>
        <taxon>Galemys</taxon>
    </lineage>
</organism>
<comment type="similarity">
    <text evidence="3">Belongs to the CTAG/PCC1 family.</text>
</comment>
<evidence type="ECO:0000313" key="11">
    <source>
        <dbReference type="EMBL" id="KAG8521357.1"/>
    </source>
</evidence>
<dbReference type="Pfam" id="PF09341">
    <property type="entry name" value="Pcc1"/>
    <property type="match status" value="1"/>
</dbReference>
<dbReference type="Gene3D" id="3.30.310.50">
    <property type="entry name" value="Alpha-D-phosphohexomutase, C-terminal domain"/>
    <property type="match status" value="1"/>
</dbReference>
<keyword evidence="12" id="KW-1185">Reference proteome</keyword>
<gene>
    <name evidence="11" type="ORF">J0S82_015901</name>
</gene>
<name>A0A8J6ALN6_GALPY</name>
<reference evidence="11" key="1">
    <citation type="journal article" date="2021" name="Evol. Appl.">
        <title>The genome of the Pyrenean desman and the effects of bottlenecks and inbreeding on the genomic landscape of an endangered species.</title>
        <authorList>
            <person name="Escoda L."/>
            <person name="Castresana J."/>
        </authorList>
    </citation>
    <scope>NUCLEOTIDE SEQUENCE</scope>
    <source>
        <strain evidence="11">IBE-C5619</strain>
    </source>
</reference>
<evidence type="ECO:0000256" key="4">
    <source>
        <dbReference type="ARBA" id="ARBA00022490"/>
    </source>
</evidence>
<dbReference type="InterPro" id="IPR015419">
    <property type="entry name" value="CTAG/Pcc1"/>
</dbReference>
<comment type="subunit">
    <text evidence="8">Component of the EKC/KEOPS complex composed of at least GON7, TP53RK, TPRKB, OSGEP and LAGE3; the whole complex dimerizes.</text>
</comment>
<accession>A0A8J6ALN6</accession>
<dbReference type="GO" id="GO:0000408">
    <property type="term" value="C:EKC/KEOPS complex"/>
    <property type="evidence" value="ECO:0007669"/>
    <property type="project" value="TreeGrafter"/>
</dbReference>
<keyword evidence="6" id="KW-0539">Nucleus</keyword>